<gene>
    <name evidence="6" type="primary">pyrE</name>
    <name evidence="7" type="ORF">SAMN04487993_101682</name>
</gene>
<dbReference type="OrthoDB" id="9802134at2"/>
<dbReference type="UniPathway" id="UPA00070">
    <property type="reaction ID" value="UER00119"/>
</dbReference>
<feature type="binding site" evidence="6">
    <location>
        <position position="106"/>
    </location>
    <ligand>
        <name>5-phospho-alpha-D-ribose 1-diphosphate</name>
        <dbReference type="ChEBI" id="CHEBI:58017"/>
        <note>ligand shared between dimeric partners</note>
    </ligand>
</feature>
<reference evidence="7 8" key="1">
    <citation type="submission" date="2016-10" db="EMBL/GenBank/DDBJ databases">
        <authorList>
            <person name="de Groot N.N."/>
        </authorList>
    </citation>
    <scope>NUCLEOTIDE SEQUENCE [LARGE SCALE GENOMIC DNA]</scope>
    <source>
        <strain evidence="7 8">DSM 26424</strain>
    </source>
</reference>
<dbReference type="InterPro" id="IPR000836">
    <property type="entry name" value="PRTase_dom"/>
</dbReference>
<dbReference type="SUPFAM" id="SSF53271">
    <property type="entry name" value="PRTase-like"/>
    <property type="match status" value="1"/>
</dbReference>
<comment type="catalytic activity">
    <reaction evidence="6">
        <text>orotidine 5'-phosphate + diphosphate = orotate + 5-phospho-alpha-D-ribose 1-diphosphate</text>
        <dbReference type="Rhea" id="RHEA:10380"/>
        <dbReference type="ChEBI" id="CHEBI:30839"/>
        <dbReference type="ChEBI" id="CHEBI:33019"/>
        <dbReference type="ChEBI" id="CHEBI:57538"/>
        <dbReference type="ChEBI" id="CHEBI:58017"/>
        <dbReference type="EC" id="2.4.2.10"/>
    </reaction>
</comment>
<evidence type="ECO:0000313" key="7">
    <source>
        <dbReference type="EMBL" id="SDJ05962.1"/>
    </source>
</evidence>
<feature type="binding site" evidence="6">
    <location>
        <position position="136"/>
    </location>
    <ligand>
        <name>orotate</name>
        <dbReference type="ChEBI" id="CHEBI:30839"/>
    </ligand>
</feature>
<feature type="binding site" description="in other chain" evidence="6">
    <location>
        <begin position="132"/>
        <end position="140"/>
    </location>
    <ligand>
        <name>5-phospho-alpha-D-ribose 1-diphosphate</name>
        <dbReference type="ChEBI" id="CHEBI:58017"/>
        <note>ligand shared between dimeric partners</note>
    </ligand>
</feature>
<dbReference type="CDD" id="cd06223">
    <property type="entry name" value="PRTases_typeI"/>
    <property type="match status" value="1"/>
</dbReference>
<keyword evidence="8" id="KW-1185">Reference proteome</keyword>
<dbReference type="GO" id="GO:0044205">
    <property type="term" value="P:'de novo' UMP biosynthetic process"/>
    <property type="evidence" value="ECO:0007669"/>
    <property type="project" value="UniProtKB-UniRule"/>
</dbReference>
<protein>
    <recommendedName>
        <fullName evidence="2 6">Orotate phosphoribosyltransferase</fullName>
        <shortName evidence="6">OPRT</shortName>
        <shortName evidence="6">OPRTase</shortName>
        <ecNumber evidence="2 6">2.4.2.10</ecNumber>
    </recommendedName>
</protein>
<comment type="function">
    <text evidence="6">Catalyzes the transfer of a ribosyl phosphate group from 5-phosphoribose 1-diphosphate to orotate, leading to the formation of orotidine monophosphate (OMP).</text>
</comment>
<dbReference type="STRING" id="555512.SAMN04487993_101682"/>
<comment type="pathway">
    <text evidence="1 6">Pyrimidine metabolism; UMP biosynthesis via de novo pathway; UMP from orotate: step 1/2.</text>
</comment>
<feature type="binding site" description="in other chain" evidence="6">
    <location>
        <position position="107"/>
    </location>
    <ligand>
        <name>5-phospho-alpha-D-ribose 1-diphosphate</name>
        <dbReference type="ChEBI" id="CHEBI:58017"/>
        <note>ligand shared between dimeric partners</note>
    </ligand>
</feature>
<comment type="cofactor">
    <cofactor evidence="6">
        <name>Mg(2+)</name>
        <dbReference type="ChEBI" id="CHEBI:18420"/>
    </cofactor>
</comment>
<dbReference type="EMBL" id="FNEJ01000016">
    <property type="protein sequence ID" value="SDJ05962.1"/>
    <property type="molecule type" value="Genomic_DNA"/>
</dbReference>
<dbReference type="NCBIfam" id="NF001729">
    <property type="entry name" value="PRK00455.1-3"/>
    <property type="match status" value="1"/>
</dbReference>
<proteinExistence type="inferred from homology"/>
<keyword evidence="3 6" id="KW-0328">Glycosyltransferase</keyword>
<name>A0A1G8QMF1_9RHOB</name>
<evidence type="ECO:0000256" key="2">
    <source>
        <dbReference type="ARBA" id="ARBA00011971"/>
    </source>
</evidence>
<dbReference type="GO" id="GO:0004588">
    <property type="term" value="F:orotate phosphoribosyltransferase activity"/>
    <property type="evidence" value="ECO:0007669"/>
    <property type="project" value="UniProtKB-UniRule"/>
</dbReference>
<evidence type="ECO:0000256" key="3">
    <source>
        <dbReference type="ARBA" id="ARBA00022676"/>
    </source>
</evidence>
<dbReference type="PANTHER" id="PTHR19278:SF9">
    <property type="entry name" value="URIDINE 5'-MONOPHOSPHATE SYNTHASE"/>
    <property type="match status" value="1"/>
</dbReference>
<dbReference type="HAMAP" id="MF_01208">
    <property type="entry name" value="PyrE"/>
    <property type="match status" value="1"/>
</dbReference>
<sequence length="230" mass="25163">MPLAPETRADYARRTARALLQIGAVETAQDRPFILSSGIASPVYINVRRVISYPAIREMLMGFATEILDAEIGRDRIDAVAGAETAGIPFAAWIAALSGLPMQYVRKRAQGFGPAARIEGVSSPGQRVLLVEDLTTDGASKIRFCEALRQAGMEISDVLMLFHYDIFPATRTALAERGLRLHALANWRDILAATEEQQIFTPAERSRLAAFIEAPLDWSAAHGGSRHITF</sequence>
<evidence type="ECO:0000313" key="8">
    <source>
        <dbReference type="Proteomes" id="UP000199093"/>
    </source>
</evidence>
<evidence type="ECO:0000256" key="6">
    <source>
        <dbReference type="HAMAP-Rule" id="MF_01208"/>
    </source>
</evidence>
<dbReference type="GO" id="GO:0019856">
    <property type="term" value="P:pyrimidine nucleobase biosynthetic process"/>
    <property type="evidence" value="ECO:0007669"/>
    <property type="project" value="TreeGrafter"/>
</dbReference>
<comment type="subunit">
    <text evidence="6">Homodimer.</text>
</comment>
<dbReference type="PANTHER" id="PTHR19278">
    <property type="entry name" value="OROTATE PHOSPHORIBOSYLTRANSFERASE"/>
    <property type="match status" value="1"/>
</dbReference>
<evidence type="ECO:0000256" key="4">
    <source>
        <dbReference type="ARBA" id="ARBA00022679"/>
    </source>
</evidence>
<dbReference type="Proteomes" id="UP000199093">
    <property type="component" value="Unassembled WGS sequence"/>
</dbReference>
<keyword evidence="6" id="KW-0460">Magnesium</keyword>
<dbReference type="EC" id="2.4.2.10" evidence="2 6"/>
<organism evidence="7 8">
    <name type="scientific">Salipiger marinus</name>
    <dbReference type="NCBI Taxonomy" id="555512"/>
    <lineage>
        <taxon>Bacteria</taxon>
        <taxon>Pseudomonadati</taxon>
        <taxon>Pseudomonadota</taxon>
        <taxon>Alphaproteobacteria</taxon>
        <taxon>Rhodobacterales</taxon>
        <taxon>Roseobacteraceae</taxon>
        <taxon>Salipiger</taxon>
    </lineage>
</organism>
<dbReference type="Gene3D" id="3.40.50.2020">
    <property type="match status" value="1"/>
</dbReference>
<keyword evidence="5 6" id="KW-0665">Pyrimidine biosynthesis</keyword>
<dbReference type="GO" id="GO:0000287">
    <property type="term" value="F:magnesium ion binding"/>
    <property type="evidence" value="ECO:0007669"/>
    <property type="project" value="UniProtKB-UniRule"/>
</dbReference>
<evidence type="ECO:0000256" key="5">
    <source>
        <dbReference type="ARBA" id="ARBA00022975"/>
    </source>
</evidence>
<dbReference type="AlphaFoldDB" id="A0A1G8QMF1"/>
<accession>A0A1G8QMF1</accession>
<keyword evidence="4 6" id="KW-0808">Transferase</keyword>
<comment type="similarity">
    <text evidence="6">Belongs to the purine/pyrimidine phosphoribosyltransferase family. PyrE subfamily.</text>
</comment>
<dbReference type="InterPro" id="IPR023031">
    <property type="entry name" value="OPRT"/>
</dbReference>
<evidence type="ECO:0000256" key="1">
    <source>
        <dbReference type="ARBA" id="ARBA00004889"/>
    </source>
</evidence>
<comment type="caution">
    <text evidence="6">Lacks conserved residue(s) required for the propagation of feature annotation.</text>
</comment>
<dbReference type="InterPro" id="IPR029057">
    <property type="entry name" value="PRTase-like"/>
</dbReference>